<name>A0A150RIB8_SORCE</name>
<dbReference type="PANTHER" id="PTHR37292:SF2">
    <property type="entry name" value="DUF262 DOMAIN-CONTAINING PROTEIN"/>
    <property type="match status" value="1"/>
</dbReference>
<organism evidence="2 3">
    <name type="scientific">Sorangium cellulosum</name>
    <name type="common">Polyangium cellulosum</name>
    <dbReference type="NCBI Taxonomy" id="56"/>
    <lineage>
        <taxon>Bacteria</taxon>
        <taxon>Pseudomonadati</taxon>
        <taxon>Myxococcota</taxon>
        <taxon>Polyangia</taxon>
        <taxon>Polyangiales</taxon>
        <taxon>Polyangiaceae</taxon>
        <taxon>Sorangium</taxon>
    </lineage>
</organism>
<sequence>MATPRSAELPPQLDRRPEARAFQIDELLPRVQEGKIRLPPFQRALRWEDSDRIDFFDSIYRGYPIGTLLFWQRQAPAGRLSLGKLNIDAPARSDALWVVDGQQRITTLAETLLGRLASDGRAMHFDLKEMKFIYAKARQEVIESELPRLPMAVVLDSNQLLEWLFAHPKLGPAQRALALDVGKRIREYQMPCYIVETSDEQVLRTIFHRINRSGRPLEDHEVFNALFGSLSQDQPSDLRHVAQRASEMGFGPLADGDVLSALLAVKGLPLDRDFTDALHRDEVPAALRATEAALRETIVFLRRDAGFAHVELLPYTLPIVVLSKFFHEFPTPRDRSRLLLRRWLWRGALGARLTGATVGMRQHLACIREDDEEGSVQRLLALAGTAPAEDIHHLDSFHFARARSKLQCCALASLGPRDLMSGELLDVTALFSAPGEEKVPTVLRGKLAEDERASGLANRILHPRLPTRDMIKAITTTSDEPTLASHAISSEARAALRAGNAARFLALREAALCQTVHRYFQRQGEWNADDSPSLSSMIVSED</sequence>
<evidence type="ECO:0000313" key="3">
    <source>
        <dbReference type="Proteomes" id="UP000075515"/>
    </source>
</evidence>
<evidence type="ECO:0000313" key="2">
    <source>
        <dbReference type="EMBL" id="KYF80044.1"/>
    </source>
</evidence>
<evidence type="ECO:0000259" key="1">
    <source>
        <dbReference type="Pfam" id="PF03235"/>
    </source>
</evidence>
<accession>A0A150RIB8</accession>
<comment type="caution">
    <text evidence="2">The sequence shown here is derived from an EMBL/GenBank/DDBJ whole genome shotgun (WGS) entry which is preliminary data.</text>
</comment>
<dbReference type="AlphaFoldDB" id="A0A150RIB8"/>
<dbReference type="EMBL" id="JEMC01003601">
    <property type="protein sequence ID" value="KYF80044.1"/>
    <property type="molecule type" value="Genomic_DNA"/>
</dbReference>
<dbReference type="InterPro" id="IPR004919">
    <property type="entry name" value="GmrSD_N"/>
</dbReference>
<protein>
    <recommendedName>
        <fullName evidence="1">GmrSD restriction endonucleases N-terminal domain-containing protein</fullName>
    </recommendedName>
</protein>
<gene>
    <name evidence="2" type="ORF">BE18_22005</name>
</gene>
<dbReference type="Proteomes" id="UP000075515">
    <property type="component" value="Unassembled WGS sequence"/>
</dbReference>
<proteinExistence type="predicted"/>
<dbReference type="Pfam" id="PF03235">
    <property type="entry name" value="GmrSD_N"/>
    <property type="match status" value="1"/>
</dbReference>
<feature type="domain" description="GmrSD restriction endonucleases N-terminal" evidence="1">
    <location>
        <begin position="30"/>
        <end position="227"/>
    </location>
</feature>
<reference evidence="2 3" key="1">
    <citation type="submission" date="2014-02" db="EMBL/GenBank/DDBJ databases">
        <title>The small core and large imbalanced accessory genome model reveals a collaborative survival strategy of Sorangium cellulosum strains in nature.</title>
        <authorList>
            <person name="Han K."/>
            <person name="Peng R."/>
            <person name="Blom J."/>
            <person name="Li Y.-Z."/>
        </authorList>
    </citation>
    <scope>NUCLEOTIDE SEQUENCE [LARGE SCALE GENOMIC DNA]</scope>
    <source>
        <strain evidence="2 3">So0149</strain>
    </source>
</reference>
<dbReference type="PANTHER" id="PTHR37292">
    <property type="entry name" value="VNG6097C"/>
    <property type="match status" value="1"/>
</dbReference>